<evidence type="ECO:0000256" key="2">
    <source>
        <dbReference type="ARBA" id="ARBA00023315"/>
    </source>
</evidence>
<dbReference type="STRING" id="80876.SAMN05421779_101242"/>
<dbReference type="InterPro" id="IPR050832">
    <property type="entry name" value="Bact_Acetyltransf"/>
</dbReference>
<dbReference type="RefSeq" id="WP_076398189.1">
    <property type="nucleotide sequence ID" value="NZ_FTOA01000001.1"/>
</dbReference>
<keyword evidence="6" id="KW-1185">Reference proteome</keyword>
<evidence type="ECO:0000256" key="3">
    <source>
        <dbReference type="SAM" id="MobiDB-lite"/>
    </source>
</evidence>
<dbReference type="InterPro" id="IPR016181">
    <property type="entry name" value="Acyl_CoA_acyltransferase"/>
</dbReference>
<dbReference type="EMBL" id="FTOA01000001">
    <property type="protein sequence ID" value="SIS37390.1"/>
    <property type="molecule type" value="Genomic_DNA"/>
</dbReference>
<dbReference type="GO" id="GO:0016747">
    <property type="term" value="F:acyltransferase activity, transferring groups other than amino-acyl groups"/>
    <property type="evidence" value="ECO:0007669"/>
    <property type="project" value="InterPro"/>
</dbReference>
<dbReference type="SUPFAM" id="SSF55729">
    <property type="entry name" value="Acyl-CoA N-acyltransferases (Nat)"/>
    <property type="match status" value="1"/>
</dbReference>
<keyword evidence="2 5" id="KW-0012">Acyltransferase</keyword>
<accession>A0A1N7IK08</accession>
<dbReference type="AlphaFoldDB" id="A0A1N7IK08"/>
<evidence type="ECO:0000313" key="5">
    <source>
        <dbReference type="EMBL" id="SIS37390.1"/>
    </source>
</evidence>
<keyword evidence="1 5" id="KW-0808">Transferase</keyword>
<protein>
    <submittedName>
        <fullName evidence="5">L-amino acid N-acyltransferase YncA</fullName>
    </submittedName>
</protein>
<gene>
    <name evidence="5" type="ORF">SAMN05421779_101242</name>
</gene>
<dbReference type="Proteomes" id="UP000185678">
    <property type="component" value="Unassembled WGS sequence"/>
</dbReference>
<dbReference type="InterPro" id="IPR000182">
    <property type="entry name" value="GNAT_dom"/>
</dbReference>
<reference evidence="5 6" key="1">
    <citation type="submission" date="2017-01" db="EMBL/GenBank/DDBJ databases">
        <authorList>
            <person name="Mah S.A."/>
            <person name="Swanson W.J."/>
            <person name="Moy G.W."/>
            <person name="Vacquier V.D."/>
        </authorList>
    </citation>
    <scope>NUCLEOTIDE SEQUENCE [LARGE SCALE GENOMIC DNA]</scope>
    <source>
        <strain evidence="5 6">DSM 11589</strain>
    </source>
</reference>
<evidence type="ECO:0000313" key="6">
    <source>
        <dbReference type="Proteomes" id="UP000185678"/>
    </source>
</evidence>
<organism evidence="5 6">
    <name type="scientific">Insolitispirillum peregrinum</name>
    <dbReference type="NCBI Taxonomy" id="80876"/>
    <lineage>
        <taxon>Bacteria</taxon>
        <taxon>Pseudomonadati</taxon>
        <taxon>Pseudomonadota</taxon>
        <taxon>Alphaproteobacteria</taxon>
        <taxon>Rhodospirillales</taxon>
        <taxon>Novispirillaceae</taxon>
        <taxon>Insolitispirillum</taxon>
    </lineage>
</organism>
<dbReference type="OrthoDB" id="9799154at2"/>
<evidence type="ECO:0000256" key="1">
    <source>
        <dbReference type="ARBA" id="ARBA00022679"/>
    </source>
</evidence>
<dbReference type="PROSITE" id="PS51186">
    <property type="entry name" value="GNAT"/>
    <property type="match status" value="1"/>
</dbReference>
<dbReference type="Pfam" id="PF00583">
    <property type="entry name" value="Acetyltransf_1"/>
    <property type="match status" value="1"/>
</dbReference>
<proteinExistence type="predicted"/>
<name>A0A1N7IK08_9PROT</name>
<sequence length="219" mass="24341">MTAEPHHFLIRLATVEDADAIGLIHRTGQKQAAAESLPAAALAVSASQYAEEWRHWLRLQAMGQATGFVLVVDTRQGVGGFLCAVPPRPAQRNSWTIQHLYVLPAFQGQGIGQRLQQAAFARMRSAGAERVELLSFANNPSRHFYDRCGWREIAAETLSLYRTVLPMVRYQHDLTDWDITPDKEPSGPMADDEGLEEDHAPYPDGGVSAQDEDERRHGV</sequence>
<dbReference type="PANTHER" id="PTHR43877">
    <property type="entry name" value="AMINOALKYLPHOSPHONATE N-ACETYLTRANSFERASE-RELATED-RELATED"/>
    <property type="match status" value="1"/>
</dbReference>
<dbReference type="CDD" id="cd04301">
    <property type="entry name" value="NAT_SF"/>
    <property type="match status" value="1"/>
</dbReference>
<evidence type="ECO:0000259" key="4">
    <source>
        <dbReference type="PROSITE" id="PS51186"/>
    </source>
</evidence>
<feature type="region of interest" description="Disordered" evidence="3">
    <location>
        <begin position="177"/>
        <end position="219"/>
    </location>
</feature>
<dbReference type="Gene3D" id="3.40.630.30">
    <property type="match status" value="1"/>
</dbReference>
<feature type="domain" description="N-acetyltransferase" evidence="4">
    <location>
        <begin position="8"/>
        <end position="175"/>
    </location>
</feature>